<keyword evidence="2" id="KW-1185">Reference proteome</keyword>
<gene>
    <name evidence="1" type="ORF">EU556_08240</name>
</gene>
<evidence type="ECO:0000313" key="2">
    <source>
        <dbReference type="Proteomes" id="UP000298337"/>
    </source>
</evidence>
<comment type="caution">
    <text evidence="1">The sequence shown here is derived from an EMBL/GenBank/DDBJ whole genome shotgun (WGS) entry which is preliminary data.</text>
</comment>
<reference evidence="1 2" key="1">
    <citation type="submission" date="2019-04" db="EMBL/GenBank/DDBJ databases">
        <authorList>
            <person name="Feng G."/>
            <person name="Zhang J."/>
            <person name="Zhu H."/>
        </authorList>
    </citation>
    <scope>NUCLEOTIDE SEQUENCE [LARGE SCALE GENOMIC DNA]</scope>
    <source>
        <strain evidence="1 2">92R-1</strain>
    </source>
</reference>
<evidence type="ECO:0000313" key="1">
    <source>
        <dbReference type="EMBL" id="TGE07733.1"/>
    </source>
</evidence>
<sequence>MEVNRTSSCKPNYSVSRDGHPFLLGEPALEKRALFGLEVGSLVHSIGCLAKSGKQTSASRITRFQKPATYAGLFKGLDEQKETLYAAFLLHPSEVTGWSLFNQPQPFFMLWCVLEDIRELLLQDFYDCTIRIHRGIFNDPDRKEVAHV</sequence>
<dbReference type="EMBL" id="SRLA01000002">
    <property type="protein sequence ID" value="TGE07733.1"/>
    <property type="molecule type" value="Genomic_DNA"/>
</dbReference>
<dbReference type="Proteomes" id="UP000298337">
    <property type="component" value="Unassembled WGS sequence"/>
</dbReference>
<dbReference type="RefSeq" id="WP_135433089.1">
    <property type="nucleotide sequence ID" value="NZ_SRLA01000002.1"/>
</dbReference>
<organism evidence="1 2">
    <name type="scientific">Hymenobacter fodinae</name>
    <dbReference type="NCBI Taxonomy" id="2510796"/>
    <lineage>
        <taxon>Bacteria</taxon>
        <taxon>Pseudomonadati</taxon>
        <taxon>Bacteroidota</taxon>
        <taxon>Cytophagia</taxon>
        <taxon>Cytophagales</taxon>
        <taxon>Hymenobacteraceae</taxon>
        <taxon>Hymenobacter</taxon>
    </lineage>
</organism>
<name>A0A4Z0P5Q3_9BACT</name>
<protein>
    <submittedName>
        <fullName evidence="1">Uncharacterized protein</fullName>
    </submittedName>
</protein>
<accession>A0A4Z0P5Q3</accession>
<proteinExistence type="predicted"/>
<dbReference type="AlphaFoldDB" id="A0A4Z0P5Q3"/>